<dbReference type="PANTHER" id="PTHR22504">
    <property type="entry name" value="REPRESSOR OF RNA POLYMERASE III TRANSCRIPTION MAF1"/>
    <property type="match status" value="1"/>
</dbReference>
<comment type="caution">
    <text evidence="3">The sequence shown here is derived from an EMBL/GenBank/DDBJ whole genome shotgun (WGS) entry which is preliminary data.</text>
</comment>
<sequence>RQAGRHGAKRCVSCARLSKSQSGDEEGPLSDKCSRKTLFYLIATLNESFRPDYDFSAAKSHEFSREPSLNWVSGPLALSVQGIACSSPASFAVGGPLALGSCLGKQRPALGCFVPLPAPVPPAVIRPVQSSESAPSHYPLPLVTVSELAAWGEGAGPDLSRNAAPSASTLGRRGSHLLSGNRRRHQVVNAVNCSLFSAVREDFTTLKPHLWDACDIYRWGGLSVCGQEGGGASLSEAPPAPLLCCSYNPDLDSDPFGEEGSLWSFNYFFYNKRLKRIVFFTCRSIR</sequence>
<dbReference type="AlphaFoldDB" id="V8N3N4"/>
<name>V8N3N4_OPHHA</name>
<dbReference type="Proteomes" id="UP000018936">
    <property type="component" value="Unassembled WGS sequence"/>
</dbReference>
<dbReference type="PANTHER" id="PTHR22504:SF0">
    <property type="entry name" value="REPRESSOR OF RNA POLYMERASE III TRANSCRIPTION MAF1 HOMOLOG"/>
    <property type="match status" value="1"/>
</dbReference>
<dbReference type="EMBL" id="AZIM01037603">
    <property type="protein sequence ID" value="ETE56162.1"/>
    <property type="molecule type" value="Genomic_DNA"/>
</dbReference>
<proteinExistence type="inferred from homology"/>
<dbReference type="InterPro" id="IPR038564">
    <property type="entry name" value="Maf1_sf"/>
</dbReference>
<keyword evidence="4" id="KW-1185">Reference proteome</keyword>
<feature type="non-terminal residue" evidence="3">
    <location>
        <position position="1"/>
    </location>
</feature>
<gene>
    <name evidence="3" type="primary">maf1</name>
    <name evidence="3" type="ORF">L345_18127</name>
</gene>
<accession>V8N3N4</accession>
<dbReference type="Gene3D" id="3.40.1000.50">
    <property type="entry name" value="Repressor of RNA polymerase III transcription Maf1"/>
    <property type="match status" value="2"/>
</dbReference>
<dbReference type="OrthoDB" id="277029at2759"/>
<dbReference type="GO" id="GO:0005634">
    <property type="term" value="C:nucleus"/>
    <property type="evidence" value="ECO:0007669"/>
    <property type="project" value="TreeGrafter"/>
</dbReference>
<dbReference type="GO" id="GO:0000994">
    <property type="term" value="F:RNA polymerase III core binding"/>
    <property type="evidence" value="ECO:0007669"/>
    <property type="project" value="TreeGrafter"/>
</dbReference>
<feature type="non-terminal residue" evidence="3">
    <location>
        <position position="286"/>
    </location>
</feature>
<evidence type="ECO:0000256" key="2">
    <source>
        <dbReference type="ARBA" id="ARBA00020829"/>
    </source>
</evidence>
<evidence type="ECO:0000313" key="4">
    <source>
        <dbReference type="Proteomes" id="UP000018936"/>
    </source>
</evidence>
<comment type="similarity">
    <text evidence="1">Belongs to the MAF1 family.</text>
</comment>
<dbReference type="GO" id="GO:0016480">
    <property type="term" value="P:negative regulation of transcription by RNA polymerase III"/>
    <property type="evidence" value="ECO:0007669"/>
    <property type="project" value="InterPro"/>
</dbReference>
<organism evidence="3 4">
    <name type="scientific">Ophiophagus hannah</name>
    <name type="common">King cobra</name>
    <name type="synonym">Naja hannah</name>
    <dbReference type="NCBI Taxonomy" id="8665"/>
    <lineage>
        <taxon>Eukaryota</taxon>
        <taxon>Metazoa</taxon>
        <taxon>Chordata</taxon>
        <taxon>Craniata</taxon>
        <taxon>Vertebrata</taxon>
        <taxon>Euteleostomi</taxon>
        <taxon>Lepidosauria</taxon>
        <taxon>Squamata</taxon>
        <taxon>Bifurcata</taxon>
        <taxon>Unidentata</taxon>
        <taxon>Episquamata</taxon>
        <taxon>Toxicofera</taxon>
        <taxon>Serpentes</taxon>
        <taxon>Colubroidea</taxon>
        <taxon>Elapidae</taxon>
        <taxon>Elapinae</taxon>
        <taxon>Ophiophagus</taxon>
    </lineage>
</organism>
<evidence type="ECO:0000256" key="1">
    <source>
        <dbReference type="ARBA" id="ARBA00006231"/>
    </source>
</evidence>
<dbReference type="InterPro" id="IPR015257">
    <property type="entry name" value="Maf1"/>
</dbReference>
<dbReference type="Pfam" id="PF09174">
    <property type="entry name" value="Maf1"/>
    <property type="match status" value="2"/>
</dbReference>
<evidence type="ECO:0000313" key="3">
    <source>
        <dbReference type="EMBL" id="ETE56162.1"/>
    </source>
</evidence>
<reference evidence="3 4" key="1">
    <citation type="journal article" date="2013" name="Proc. Natl. Acad. Sci. U.S.A.">
        <title>The king cobra genome reveals dynamic gene evolution and adaptation in the snake venom system.</title>
        <authorList>
            <person name="Vonk F.J."/>
            <person name="Casewell N.R."/>
            <person name="Henkel C.V."/>
            <person name="Heimberg A.M."/>
            <person name="Jansen H.J."/>
            <person name="McCleary R.J."/>
            <person name="Kerkkamp H.M."/>
            <person name="Vos R.A."/>
            <person name="Guerreiro I."/>
            <person name="Calvete J.J."/>
            <person name="Wuster W."/>
            <person name="Woods A.E."/>
            <person name="Logan J.M."/>
            <person name="Harrison R.A."/>
            <person name="Castoe T.A."/>
            <person name="de Koning A.P."/>
            <person name="Pollock D.D."/>
            <person name="Yandell M."/>
            <person name="Calderon D."/>
            <person name="Renjifo C."/>
            <person name="Currier R.B."/>
            <person name="Salgado D."/>
            <person name="Pla D."/>
            <person name="Sanz L."/>
            <person name="Hyder A.S."/>
            <person name="Ribeiro J.M."/>
            <person name="Arntzen J.W."/>
            <person name="van den Thillart G.E."/>
            <person name="Boetzer M."/>
            <person name="Pirovano W."/>
            <person name="Dirks R.P."/>
            <person name="Spaink H.P."/>
            <person name="Duboule D."/>
            <person name="McGlinn E."/>
            <person name="Kini R.M."/>
            <person name="Richardson M.K."/>
        </authorList>
    </citation>
    <scope>NUCLEOTIDE SEQUENCE</scope>
    <source>
        <tissue evidence="3">Blood</tissue>
    </source>
</reference>
<protein>
    <recommendedName>
        <fullName evidence="2">Repressor of RNA polymerase III transcription MAF1 homolog</fullName>
    </recommendedName>
</protein>